<protein>
    <submittedName>
        <fullName evidence="2">Uncharacterized protein</fullName>
    </submittedName>
</protein>
<reference evidence="2 3" key="1">
    <citation type="submission" date="2021-08" db="EMBL/GenBank/DDBJ databases">
        <title>Draft Genome Sequence of Phanerochaete sordida strain YK-624.</title>
        <authorList>
            <person name="Mori T."/>
            <person name="Dohra H."/>
            <person name="Suzuki T."/>
            <person name="Kawagishi H."/>
            <person name="Hirai H."/>
        </authorList>
    </citation>
    <scope>NUCLEOTIDE SEQUENCE [LARGE SCALE GENOMIC DNA]</scope>
    <source>
        <strain evidence="2 3">YK-624</strain>
    </source>
</reference>
<accession>A0A9P3LI61</accession>
<evidence type="ECO:0000313" key="3">
    <source>
        <dbReference type="Proteomes" id="UP000703269"/>
    </source>
</evidence>
<evidence type="ECO:0000256" key="1">
    <source>
        <dbReference type="SAM" id="MobiDB-lite"/>
    </source>
</evidence>
<gene>
    <name evidence="2" type="ORF">PsYK624_110180</name>
</gene>
<dbReference type="EMBL" id="BPQB01000043">
    <property type="protein sequence ID" value="GJE94842.1"/>
    <property type="molecule type" value="Genomic_DNA"/>
</dbReference>
<proteinExistence type="predicted"/>
<comment type="caution">
    <text evidence="2">The sequence shown here is derived from an EMBL/GenBank/DDBJ whole genome shotgun (WGS) entry which is preliminary data.</text>
</comment>
<dbReference type="OrthoDB" id="529273at2759"/>
<name>A0A9P3LI61_9APHY</name>
<evidence type="ECO:0000313" key="2">
    <source>
        <dbReference type="EMBL" id="GJE94842.1"/>
    </source>
</evidence>
<feature type="region of interest" description="Disordered" evidence="1">
    <location>
        <begin position="370"/>
        <end position="390"/>
    </location>
</feature>
<keyword evidence="3" id="KW-1185">Reference proteome</keyword>
<dbReference type="Proteomes" id="UP000703269">
    <property type="component" value="Unassembled WGS sequence"/>
</dbReference>
<dbReference type="AlphaFoldDB" id="A0A9P3LI61"/>
<organism evidence="2 3">
    <name type="scientific">Phanerochaete sordida</name>
    <dbReference type="NCBI Taxonomy" id="48140"/>
    <lineage>
        <taxon>Eukaryota</taxon>
        <taxon>Fungi</taxon>
        <taxon>Dikarya</taxon>
        <taxon>Basidiomycota</taxon>
        <taxon>Agaricomycotina</taxon>
        <taxon>Agaricomycetes</taxon>
        <taxon>Polyporales</taxon>
        <taxon>Phanerochaetaceae</taxon>
        <taxon>Phanerochaete</taxon>
    </lineage>
</organism>
<sequence>MPGPRNWVSPPTRREVTLILFSLTIFVLSYNLETSLRLAGVSPAKLATSKYLSAVISDPGFERDGRRPQAWRDDLERLIAGEWTWEAGQIAGVERGEVGIIGAGTSQRTIYNVGADRKAGRAAVRLDPGVGLAQGVTVNEQFTRWEREVPRTSAVAHVPGFTILDNVIILNGTFFLVTEDPTSLPKLGAIASSALNPSHPPRLQDWRILTPAEAAVTLGPFGGHIKHTTWLSTDPADAQDPYTLFSLFRTHSHLIGSHQSTTISPSGLRVISPDSANNGLGSGSVPPPVRLWFPRIPTFAGPHVPSGDDHPPPRARSYNGIHPMLLKAAFPTIELMYSEDWQDFSDMHLPYVLERVVIADRGAAERNRPDWAAHWRPPPPRGGASGELRKRQAVEDGLPAWAAPFVGLDAPEEWWAPVRAALLSYLGAPAPRTRKGPVATLVSMEDEPYEAGAHVRTEDFPGLVAGLEQLVREGVLGALHVVRANGTRENWDARMRAVVDSDIMLGAFGHNLADSVFMPAPRTAGEGARPAPLLMEFYPSGAYYKDREYAARTLGMRYMAWWDARKFSGGTLPPVMHLRAGQNTWTTVDVPAVLEEIRAEARRFNA</sequence>